<dbReference type="SUPFAM" id="SSF53474">
    <property type="entry name" value="alpha/beta-Hydrolases"/>
    <property type="match status" value="1"/>
</dbReference>
<name>A0A1C7P2P0_9HYPH</name>
<dbReference type="Proteomes" id="UP000093111">
    <property type="component" value="Unassembled WGS sequence"/>
</dbReference>
<dbReference type="PANTHER" id="PTHR43329">
    <property type="entry name" value="EPOXIDE HYDROLASE"/>
    <property type="match status" value="1"/>
</dbReference>
<keyword evidence="5" id="KW-1185">Reference proteome</keyword>
<gene>
    <name evidence="4" type="ORF">ADU59_08965</name>
</gene>
<evidence type="ECO:0000259" key="3">
    <source>
        <dbReference type="Pfam" id="PF00561"/>
    </source>
</evidence>
<dbReference type="PATRIC" id="fig|1612624.7.peg.3331"/>
<dbReference type="InterPro" id="IPR029058">
    <property type="entry name" value="AB_hydrolase_fold"/>
</dbReference>
<keyword evidence="1 4" id="KW-0378">Hydrolase</keyword>
<feature type="domain" description="AB hydrolase-1" evidence="3">
    <location>
        <begin position="50"/>
        <end position="336"/>
    </location>
</feature>
<dbReference type="PRINTS" id="PR00412">
    <property type="entry name" value="EPOXHYDRLASE"/>
</dbReference>
<evidence type="ECO:0000313" key="5">
    <source>
        <dbReference type="Proteomes" id="UP000093111"/>
    </source>
</evidence>
<sequence>MRRRQFLSFPPLVIAFPSIALPTNQEAPVKETIIQTRTINMSILDAGQGPLILFCHGFPETKYAWRHQINALAQAGYRAVAPDMRGYGGTDAPERLDQYTVFHAVGDLVALLDALGEQQAVVVGHDWGATIAWQAALLRPDRFRAVVALSVPMMGQPPVPPSKIFPQTEDALFYTLYFQEPKLADEEFGRDVSLTLRKILFAASGEAGRRKPGDGTPNPFGMVVKSTGLLANLPTPARLPAWLPGREFDQLIRAFELTGFTGGLNYYRNLDRNWELQQACVGQLVQVPALFMIGERDTGLSIPGMDQIIAAMPNLVPDLRGSYVLQDAGHWLQQERPTEVSELTIKFLSEL</sequence>
<organism evidence="4 5">
    <name type="scientific">Pararhizobium polonicum</name>
    <dbReference type="NCBI Taxonomy" id="1612624"/>
    <lineage>
        <taxon>Bacteria</taxon>
        <taxon>Pseudomonadati</taxon>
        <taxon>Pseudomonadota</taxon>
        <taxon>Alphaproteobacteria</taxon>
        <taxon>Hyphomicrobiales</taxon>
        <taxon>Rhizobiaceae</taxon>
        <taxon>Rhizobium/Agrobacterium group</taxon>
        <taxon>Pararhizobium</taxon>
    </lineage>
</organism>
<dbReference type="EMBL" id="LGLV01000006">
    <property type="protein sequence ID" value="OBZ95532.1"/>
    <property type="molecule type" value="Genomic_DNA"/>
</dbReference>
<feature type="chain" id="PRO_5008890186" evidence="2">
    <location>
        <begin position="21"/>
        <end position="351"/>
    </location>
</feature>
<dbReference type="STRING" id="1612624.ADU59_08965"/>
<dbReference type="Pfam" id="PF00561">
    <property type="entry name" value="Abhydrolase_1"/>
    <property type="match status" value="1"/>
</dbReference>
<feature type="signal peptide" evidence="2">
    <location>
        <begin position="1"/>
        <end position="20"/>
    </location>
</feature>
<reference evidence="4 5" key="1">
    <citation type="journal article" date="2016" name="Syst. Appl. Microbiol.">
        <title>Pararhizobium polonicum sp. nov. isolated from tumors on stone fruit rootstocks.</title>
        <authorList>
            <person name="Pulawska J."/>
            <person name="Kuzmanovic N."/>
            <person name="Willems A."/>
            <person name="Pothier J.F."/>
        </authorList>
    </citation>
    <scope>NUCLEOTIDE SEQUENCE [LARGE SCALE GENOMIC DNA]</scope>
    <source>
        <strain evidence="4 5">F5.1</strain>
    </source>
</reference>
<proteinExistence type="predicted"/>
<dbReference type="Gene3D" id="3.40.50.1820">
    <property type="entry name" value="alpha/beta hydrolase"/>
    <property type="match status" value="1"/>
</dbReference>
<comment type="caution">
    <text evidence="4">The sequence shown here is derived from an EMBL/GenBank/DDBJ whole genome shotgun (WGS) entry which is preliminary data.</text>
</comment>
<accession>A0A1C7P2P0</accession>
<evidence type="ECO:0000256" key="2">
    <source>
        <dbReference type="SAM" id="SignalP"/>
    </source>
</evidence>
<evidence type="ECO:0000256" key="1">
    <source>
        <dbReference type="ARBA" id="ARBA00022801"/>
    </source>
</evidence>
<dbReference type="GO" id="GO:0016787">
    <property type="term" value="F:hydrolase activity"/>
    <property type="evidence" value="ECO:0007669"/>
    <property type="project" value="UniProtKB-KW"/>
</dbReference>
<dbReference type="InterPro" id="IPR000639">
    <property type="entry name" value="Epox_hydrolase-like"/>
</dbReference>
<dbReference type="AlphaFoldDB" id="A0A1C7P2P0"/>
<evidence type="ECO:0000313" key="4">
    <source>
        <dbReference type="EMBL" id="OBZ95532.1"/>
    </source>
</evidence>
<dbReference type="OrthoDB" id="9812774at2"/>
<dbReference type="RefSeq" id="WP_068953776.1">
    <property type="nucleotide sequence ID" value="NZ_LGLV01000006.1"/>
</dbReference>
<keyword evidence="2" id="KW-0732">Signal</keyword>
<dbReference type="PRINTS" id="PR00111">
    <property type="entry name" value="ABHYDROLASE"/>
</dbReference>
<dbReference type="InterPro" id="IPR000073">
    <property type="entry name" value="AB_hydrolase_1"/>
</dbReference>
<protein>
    <submittedName>
        <fullName evidence="4">Epoxide hydrolase</fullName>
    </submittedName>
</protein>